<dbReference type="GO" id="GO:0008234">
    <property type="term" value="F:cysteine-type peptidase activity"/>
    <property type="evidence" value="ECO:0007669"/>
    <property type="project" value="UniProtKB-KW"/>
</dbReference>
<evidence type="ECO:0000256" key="7">
    <source>
        <dbReference type="SAM" id="SignalP"/>
    </source>
</evidence>
<dbReference type="AlphaFoldDB" id="A0A9W6Q7F9"/>
<proteinExistence type="inferred from homology"/>
<evidence type="ECO:0000256" key="2">
    <source>
        <dbReference type="ARBA" id="ARBA00022670"/>
    </source>
</evidence>
<feature type="coiled-coil region" evidence="5">
    <location>
        <begin position="141"/>
        <end position="200"/>
    </location>
</feature>
<sequence>MASHRRPKQPSRARVAVLTGAAATAVALSAQAGAHAAPAQPSKDEVKAQVDKLSEEMEQATEKYNGAQERADQLRRQAGQLQDQVARSQEQLTELASGLAVVAADEYRQGGVDPSMQLMLSSDPDQYLAKASSFDQAASTQSDVLRALKDQQRRLDQQKQEATAVLAELDGETRTLNDTKSQVQSKLAESRRLLNQLSAADRAAILADEGGTASRGSERVDIGSLPKAAGAATQTAVNVALAQRGKMYVWGAEGPDNFDCSGLMVYAYAQAGIHLPRTSQEQAGVGSGVGRDWHNAQPGDLVIYNVHGAQDHVAMYIGNGTVVHAPKPGAPVRTMAVDALTISTIRRV</sequence>
<dbReference type="SUPFAM" id="SSF54001">
    <property type="entry name" value="Cysteine proteinases"/>
    <property type="match status" value="1"/>
</dbReference>
<evidence type="ECO:0000256" key="6">
    <source>
        <dbReference type="SAM" id="MobiDB-lite"/>
    </source>
</evidence>
<feature type="domain" description="NlpC/P60" evidence="8">
    <location>
        <begin position="230"/>
        <end position="348"/>
    </location>
</feature>
<dbReference type="GO" id="GO:0006508">
    <property type="term" value="P:proteolysis"/>
    <property type="evidence" value="ECO:0007669"/>
    <property type="project" value="UniProtKB-KW"/>
</dbReference>
<feature type="signal peptide" evidence="7">
    <location>
        <begin position="1"/>
        <end position="36"/>
    </location>
</feature>
<evidence type="ECO:0000259" key="8">
    <source>
        <dbReference type="PROSITE" id="PS51935"/>
    </source>
</evidence>
<gene>
    <name evidence="9" type="ORF">Kpho02_21750</name>
</gene>
<name>A0A9W6Q7F9_9ACTN</name>
<dbReference type="PROSITE" id="PS51935">
    <property type="entry name" value="NLPC_P60"/>
    <property type="match status" value="1"/>
</dbReference>
<dbReference type="Pfam" id="PF00877">
    <property type="entry name" value="NLPC_P60"/>
    <property type="match status" value="1"/>
</dbReference>
<dbReference type="Gene3D" id="3.90.1720.10">
    <property type="entry name" value="endopeptidase domain like (from Nostoc punctiforme)"/>
    <property type="match status" value="1"/>
</dbReference>
<keyword evidence="4" id="KW-0788">Thiol protease</keyword>
<evidence type="ECO:0000256" key="3">
    <source>
        <dbReference type="ARBA" id="ARBA00022801"/>
    </source>
</evidence>
<feature type="compositionally biased region" description="Low complexity" evidence="6">
    <location>
        <begin position="30"/>
        <end position="39"/>
    </location>
</feature>
<dbReference type="RefSeq" id="WP_285735733.1">
    <property type="nucleotide sequence ID" value="NZ_BSSA01000005.1"/>
</dbReference>
<comment type="similarity">
    <text evidence="1">Belongs to the peptidase C40 family.</text>
</comment>
<keyword evidence="7" id="KW-0732">Signal</keyword>
<comment type="caution">
    <text evidence="9">The sequence shown here is derived from an EMBL/GenBank/DDBJ whole genome shotgun (WGS) entry which is preliminary data.</text>
</comment>
<dbReference type="Proteomes" id="UP001165041">
    <property type="component" value="Unassembled WGS sequence"/>
</dbReference>
<evidence type="ECO:0000256" key="1">
    <source>
        <dbReference type="ARBA" id="ARBA00007074"/>
    </source>
</evidence>
<reference evidence="9" key="1">
    <citation type="submission" date="2023-02" db="EMBL/GenBank/DDBJ databases">
        <title>Kitasatospora phosalacinea NBRC 14627.</title>
        <authorList>
            <person name="Ichikawa N."/>
            <person name="Sato H."/>
            <person name="Tonouchi N."/>
        </authorList>
    </citation>
    <scope>NUCLEOTIDE SEQUENCE</scope>
    <source>
        <strain evidence="9">NBRC 14627</strain>
    </source>
</reference>
<keyword evidence="2" id="KW-0645">Protease</keyword>
<keyword evidence="5" id="KW-0175">Coiled coil</keyword>
<feature type="chain" id="PRO_5040973673" description="NlpC/P60 domain-containing protein" evidence="7">
    <location>
        <begin position="37"/>
        <end position="348"/>
    </location>
</feature>
<keyword evidence="3" id="KW-0378">Hydrolase</keyword>
<dbReference type="PANTHER" id="PTHR47359">
    <property type="entry name" value="PEPTIDOGLYCAN DL-ENDOPEPTIDASE CWLO"/>
    <property type="match status" value="1"/>
</dbReference>
<dbReference type="InterPro" id="IPR000064">
    <property type="entry name" value="NLP_P60_dom"/>
</dbReference>
<dbReference type="InterPro" id="IPR051794">
    <property type="entry name" value="PG_Endopeptidase_C40"/>
</dbReference>
<dbReference type="InterPro" id="IPR038765">
    <property type="entry name" value="Papain-like_cys_pep_sf"/>
</dbReference>
<organism evidence="9 10">
    <name type="scientific">Kitasatospora phosalacinea</name>
    <dbReference type="NCBI Taxonomy" id="2065"/>
    <lineage>
        <taxon>Bacteria</taxon>
        <taxon>Bacillati</taxon>
        <taxon>Actinomycetota</taxon>
        <taxon>Actinomycetes</taxon>
        <taxon>Kitasatosporales</taxon>
        <taxon>Streptomycetaceae</taxon>
        <taxon>Kitasatospora</taxon>
    </lineage>
</organism>
<evidence type="ECO:0000256" key="4">
    <source>
        <dbReference type="ARBA" id="ARBA00022807"/>
    </source>
</evidence>
<dbReference type="Gene3D" id="6.10.250.3150">
    <property type="match status" value="1"/>
</dbReference>
<dbReference type="PANTHER" id="PTHR47359:SF3">
    <property type="entry name" value="NLP_P60 DOMAIN-CONTAINING PROTEIN-RELATED"/>
    <property type="match status" value="1"/>
</dbReference>
<evidence type="ECO:0000313" key="10">
    <source>
        <dbReference type="Proteomes" id="UP001165041"/>
    </source>
</evidence>
<protein>
    <recommendedName>
        <fullName evidence="8">NlpC/P60 domain-containing protein</fullName>
    </recommendedName>
</protein>
<dbReference type="EMBL" id="BSSA01000005">
    <property type="protein sequence ID" value="GLW69876.1"/>
    <property type="molecule type" value="Genomic_DNA"/>
</dbReference>
<evidence type="ECO:0000313" key="9">
    <source>
        <dbReference type="EMBL" id="GLW69876.1"/>
    </source>
</evidence>
<accession>A0A9W6Q7F9</accession>
<evidence type="ECO:0000256" key="5">
    <source>
        <dbReference type="SAM" id="Coils"/>
    </source>
</evidence>
<feature type="region of interest" description="Disordered" evidence="6">
    <location>
        <begin position="30"/>
        <end position="49"/>
    </location>
</feature>